<proteinExistence type="predicted"/>
<dbReference type="PANTHER" id="PTHR34606">
    <property type="entry name" value="BON DOMAIN-CONTAINING PROTEIN"/>
    <property type="match status" value="1"/>
</dbReference>
<dbReference type="Proteomes" id="UP001234354">
    <property type="component" value="Unassembled WGS sequence"/>
</dbReference>
<reference evidence="4" key="2">
    <citation type="submission" date="2023-07" db="EMBL/GenBank/DDBJ databases">
        <title>Functional and genomic diversity of the sorghum phyllosphere microbiome.</title>
        <authorList>
            <person name="Shade A."/>
        </authorList>
    </citation>
    <scope>NUCLEOTIDE SEQUENCE</scope>
    <source>
        <strain evidence="4">SORGH_AS_0908</strain>
    </source>
</reference>
<feature type="domain" description="BON" evidence="3">
    <location>
        <begin position="55"/>
        <end position="124"/>
    </location>
</feature>
<dbReference type="PANTHER" id="PTHR34606:SF15">
    <property type="entry name" value="BON DOMAIN-CONTAINING PROTEIN"/>
    <property type="match status" value="1"/>
</dbReference>
<protein>
    <submittedName>
        <fullName evidence="6">BON domain-containing protein</fullName>
    </submittedName>
    <submittedName>
        <fullName evidence="4">Hyperosmotically inducible protein</fullName>
    </submittedName>
</protein>
<dbReference type="EMBL" id="SHMB01000007">
    <property type="protein sequence ID" value="TAA26378.1"/>
    <property type="molecule type" value="Genomic_DNA"/>
</dbReference>
<dbReference type="InterPro" id="IPR014004">
    <property type="entry name" value="Transpt-assoc_nodulatn_dom_bac"/>
</dbReference>
<feature type="chain" id="PRO_5044608318" evidence="2">
    <location>
        <begin position="26"/>
        <end position="128"/>
    </location>
</feature>
<dbReference type="SMART" id="SM00749">
    <property type="entry name" value="BON"/>
    <property type="match status" value="1"/>
</dbReference>
<evidence type="ECO:0000259" key="3">
    <source>
        <dbReference type="PROSITE" id="PS50914"/>
    </source>
</evidence>
<gene>
    <name evidence="5" type="ORF">EA658_19580</name>
    <name evidence="6" type="ORF">EA661_15705</name>
    <name evidence="4" type="ORF">QE383_003206</name>
</gene>
<reference evidence="7 8" key="1">
    <citation type="submission" date="2019-02" db="EMBL/GenBank/DDBJ databases">
        <title>WGS of Pseudoxanthomonas species novum from clinical isolates.</title>
        <authorList>
            <person name="Bernier A.-M."/>
            <person name="Bernard K."/>
            <person name="Vachon A."/>
        </authorList>
    </citation>
    <scope>NUCLEOTIDE SEQUENCE [LARGE SCALE GENOMIC DNA]</scope>
    <source>
        <strain evidence="8">NML 170316</strain>
        <strain evidence="5">NML170316</strain>
        <strain evidence="6 7">NML171202</strain>
    </source>
</reference>
<dbReference type="InterPro" id="IPR051686">
    <property type="entry name" value="Lipoprotein_DolP"/>
</dbReference>
<accession>A0A4Q9TCX2</accession>
<evidence type="ECO:0000313" key="6">
    <source>
        <dbReference type="EMBL" id="TAA26378.1"/>
    </source>
</evidence>
<name>A0A4Q8LBZ8_9GAMM</name>
<organism evidence="6 7">
    <name type="scientific">Pseudoxanthomonas winnipegensis</name>
    <dbReference type="NCBI Taxonomy" id="2480810"/>
    <lineage>
        <taxon>Bacteria</taxon>
        <taxon>Pseudomonadati</taxon>
        <taxon>Pseudomonadota</taxon>
        <taxon>Gammaproteobacteria</taxon>
        <taxon>Lysobacterales</taxon>
        <taxon>Lysobacteraceae</taxon>
        <taxon>Pseudoxanthomonas</taxon>
    </lineage>
</organism>
<comment type="caution">
    <text evidence="6">The sequence shown here is derived from an EMBL/GenBank/DDBJ whole genome shotgun (WGS) entry which is preliminary data.</text>
</comment>
<dbReference type="Gene3D" id="3.30.1340.30">
    <property type="match status" value="1"/>
</dbReference>
<dbReference type="RefSeq" id="WP_130520400.1">
    <property type="nucleotide sequence ID" value="NZ_CAWZZE010000033.1"/>
</dbReference>
<dbReference type="AlphaFoldDB" id="A0A4Q8LBZ8"/>
<sequence length="128" mass="13489">MKLRNRTSLAIATLLTVSLSAPVWAQSAQTDKPMDHAGMQHSDAMPPDKSDQPGTDTWITTKVKADLLASKGVSGTDVSVETKDGVVWLSGTTATKAEKDRTVAKAKAIEGVKSVNATKLKVVAATKK</sequence>
<evidence type="ECO:0000313" key="4">
    <source>
        <dbReference type="EMBL" id="MDQ1120898.1"/>
    </source>
</evidence>
<dbReference type="Pfam" id="PF04972">
    <property type="entry name" value="BON"/>
    <property type="match status" value="1"/>
</dbReference>
<evidence type="ECO:0000313" key="7">
    <source>
        <dbReference type="Proteomes" id="UP000291286"/>
    </source>
</evidence>
<evidence type="ECO:0000256" key="2">
    <source>
        <dbReference type="SAM" id="SignalP"/>
    </source>
</evidence>
<keyword evidence="8" id="KW-1185">Reference proteome</keyword>
<keyword evidence="2" id="KW-0732">Signal</keyword>
<dbReference type="Proteomes" id="UP000293089">
    <property type="component" value="Unassembled WGS sequence"/>
</dbReference>
<dbReference type="PROSITE" id="PS50914">
    <property type="entry name" value="BON"/>
    <property type="match status" value="1"/>
</dbReference>
<feature type="region of interest" description="Disordered" evidence="1">
    <location>
        <begin position="27"/>
        <end position="56"/>
    </location>
</feature>
<feature type="signal peptide" evidence="2">
    <location>
        <begin position="1"/>
        <end position="25"/>
    </location>
</feature>
<dbReference type="Proteomes" id="UP000291286">
    <property type="component" value="Unassembled WGS sequence"/>
</dbReference>
<dbReference type="EMBL" id="SHME01000007">
    <property type="protein sequence ID" value="TAA16864.1"/>
    <property type="molecule type" value="Genomic_DNA"/>
</dbReference>
<evidence type="ECO:0000313" key="8">
    <source>
        <dbReference type="Proteomes" id="UP000293089"/>
    </source>
</evidence>
<evidence type="ECO:0000313" key="5">
    <source>
        <dbReference type="EMBL" id="TAA16864.1"/>
    </source>
</evidence>
<dbReference type="InterPro" id="IPR007055">
    <property type="entry name" value="BON_dom"/>
</dbReference>
<evidence type="ECO:0000256" key="1">
    <source>
        <dbReference type="SAM" id="MobiDB-lite"/>
    </source>
</evidence>
<accession>A0A4Q8LBZ8</accession>
<dbReference type="EMBL" id="JAUTBB010000001">
    <property type="protein sequence ID" value="MDQ1120898.1"/>
    <property type="molecule type" value="Genomic_DNA"/>
</dbReference>